<dbReference type="RefSeq" id="WP_086203286.1">
    <property type="nucleotide sequence ID" value="NZ_NEGB01000003.1"/>
</dbReference>
<accession>A0A1Y3CJ71</accession>
<protein>
    <submittedName>
        <fullName evidence="1">Uncharacterized protein</fullName>
    </submittedName>
</protein>
<sequence>MIPLLKASSHTPRTTEDLLENVTDSIQRLEQHIAAMTRMHFDDGLPSDEFNAIMCSLHLQIHEITLQLVPKP</sequence>
<name>A0A1Y3CJ71_9GAMM</name>
<proteinExistence type="predicted"/>
<dbReference type="Proteomes" id="UP000242765">
    <property type="component" value="Unassembled WGS sequence"/>
</dbReference>
<evidence type="ECO:0000313" key="2">
    <source>
        <dbReference type="Proteomes" id="UP000242765"/>
    </source>
</evidence>
<dbReference type="OrthoDB" id="6694154at2"/>
<reference evidence="1 2" key="1">
    <citation type="submission" date="2017-04" db="EMBL/GenBank/DDBJ databases">
        <title>High diversity of culturable Acinetobacter species in natural soil and water ecosystems.</title>
        <authorList>
            <person name="Nemec A."/>
            <person name="Radolfova-Krizova L."/>
        </authorList>
    </citation>
    <scope>NUCLEOTIDE SEQUENCE [LARGE SCALE GENOMIC DNA]</scope>
    <source>
        <strain evidence="1 2">ANC 4999</strain>
    </source>
</reference>
<comment type="caution">
    <text evidence="1">The sequence shown here is derived from an EMBL/GenBank/DDBJ whole genome shotgun (WGS) entry which is preliminary data.</text>
</comment>
<dbReference type="AlphaFoldDB" id="A0A1Y3CJ71"/>
<dbReference type="EMBL" id="NEGB01000003">
    <property type="protein sequence ID" value="OTG65943.1"/>
    <property type="molecule type" value="Genomic_DNA"/>
</dbReference>
<keyword evidence="2" id="KW-1185">Reference proteome</keyword>
<evidence type="ECO:0000313" key="1">
    <source>
        <dbReference type="EMBL" id="OTG65943.1"/>
    </source>
</evidence>
<gene>
    <name evidence="1" type="ORF">B9T28_07020</name>
</gene>
<organism evidence="1 2">
    <name type="scientific">Acinetobacter silvestris</name>
    <dbReference type="NCBI Taxonomy" id="1977882"/>
    <lineage>
        <taxon>Bacteria</taxon>
        <taxon>Pseudomonadati</taxon>
        <taxon>Pseudomonadota</taxon>
        <taxon>Gammaproteobacteria</taxon>
        <taxon>Moraxellales</taxon>
        <taxon>Moraxellaceae</taxon>
        <taxon>Acinetobacter</taxon>
    </lineage>
</organism>